<evidence type="ECO:0000256" key="4">
    <source>
        <dbReference type="ARBA" id="ARBA00022729"/>
    </source>
</evidence>
<feature type="chain" id="PRO_5034899527" evidence="9">
    <location>
        <begin position="42"/>
        <end position="712"/>
    </location>
</feature>
<dbReference type="NCBIfam" id="TIGR02515">
    <property type="entry name" value="IV_pilus_PilQ"/>
    <property type="match status" value="1"/>
</dbReference>
<dbReference type="InterPro" id="IPR011662">
    <property type="entry name" value="Secretin/TonB_short_N"/>
</dbReference>
<comment type="similarity">
    <text evidence="2">Belongs to the bacterial secretin family. PilQ subfamily.</text>
</comment>
<dbReference type="InterPro" id="IPR051808">
    <property type="entry name" value="Type_IV_pilus_biogenesis"/>
</dbReference>
<evidence type="ECO:0000256" key="8">
    <source>
        <dbReference type="RuleBase" id="RU004004"/>
    </source>
</evidence>
<dbReference type="InterPro" id="IPR021731">
    <property type="entry name" value="AMIN_dom"/>
</dbReference>
<dbReference type="AlphaFoldDB" id="A0A8H2PJL5"/>
<dbReference type="Proteomes" id="UP000307702">
    <property type="component" value="Unassembled WGS sequence"/>
</dbReference>
<dbReference type="PANTHER" id="PTHR30604">
    <property type="entry name" value="PROTEIN TRANSPORT PROTEIN HOFQ"/>
    <property type="match status" value="1"/>
</dbReference>
<evidence type="ECO:0000256" key="6">
    <source>
        <dbReference type="ARBA" id="ARBA00023136"/>
    </source>
</evidence>
<dbReference type="SMART" id="SM00965">
    <property type="entry name" value="STN"/>
    <property type="match status" value="1"/>
</dbReference>
<dbReference type="InterPro" id="IPR038591">
    <property type="entry name" value="NolW-like_sf"/>
</dbReference>
<evidence type="ECO:0000256" key="5">
    <source>
        <dbReference type="ARBA" id="ARBA00022927"/>
    </source>
</evidence>
<name>A0A8H2PJL5_9GAMM</name>
<dbReference type="Pfam" id="PF03958">
    <property type="entry name" value="Secretin_N"/>
    <property type="match status" value="1"/>
</dbReference>
<dbReference type="Gene3D" id="3.30.1370.130">
    <property type="match status" value="1"/>
</dbReference>
<dbReference type="PRINTS" id="PR00811">
    <property type="entry name" value="BCTERIALGSPD"/>
</dbReference>
<dbReference type="GO" id="GO:0009306">
    <property type="term" value="P:protein secretion"/>
    <property type="evidence" value="ECO:0007669"/>
    <property type="project" value="InterPro"/>
</dbReference>
<dbReference type="Pfam" id="PF11741">
    <property type="entry name" value="AMIN"/>
    <property type="match status" value="1"/>
</dbReference>
<keyword evidence="6" id="KW-0472">Membrane</keyword>
<evidence type="ECO:0000256" key="2">
    <source>
        <dbReference type="ARBA" id="ARBA00006304"/>
    </source>
</evidence>
<feature type="domain" description="Secretin/TonB short N-terminal" evidence="10">
    <location>
        <begin position="317"/>
        <end position="365"/>
    </location>
</feature>
<comment type="subcellular location">
    <subcellularLocation>
        <location evidence="1 8">Cell outer membrane</location>
    </subcellularLocation>
</comment>
<keyword evidence="7" id="KW-0998">Cell outer membrane</keyword>
<gene>
    <name evidence="11" type="ORF">FCS21_12140</name>
</gene>
<evidence type="ECO:0000256" key="1">
    <source>
        <dbReference type="ARBA" id="ARBA00004442"/>
    </source>
</evidence>
<dbReference type="InterPro" id="IPR001775">
    <property type="entry name" value="GspD/PilQ"/>
</dbReference>
<dbReference type="InterPro" id="IPR004845">
    <property type="entry name" value="T2SS_GspD_CS"/>
</dbReference>
<keyword evidence="12" id="KW-1185">Reference proteome</keyword>
<dbReference type="Gene3D" id="3.30.1370.120">
    <property type="match status" value="1"/>
</dbReference>
<evidence type="ECO:0000313" key="12">
    <source>
        <dbReference type="Proteomes" id="UP000307702"/>
    </source>
</evidence>
<dbReference type="Pfam" id="PF00263">
    <property type="entry name" value="Secretin"/>
    <property type="match status" value="1"/>
</dbReference>
<feature type="signal peptide" evidence="9">
    <location>
        <begin position="1"/>
        <end position="41"/>
    </location>
</feature>
<dbReference type="PROSITE" id="PS00875">
    <property type="entry name" value="T2SP_D"/>
    <property type="match status" value="1"/>
</dbReference>
<accession>A0A8H2PJL5</accession>
<dbReference type="InterPro" id="IPR013355">
    <property type="entry name" value="Pilus_4_PilQ"/>
</dbReference>
<evidence type="ECO:0000313" key="11">
    <source>
        <dbReference type="EMBL" id="TMM43938.1"/>
    </source>
</evidence>
<dbReference type="OrthoDB" id="9775455at2"/>
<dbReference type="RefSeq" id="WP_138623763.1">
    <property type="nucleotide sequence ID" value="NZ_SZVP01000012.1"/>
</dbReference>
<dbReference type="Pfam" id="PF07660">
    <property type="entry name" value="STN"/>
    <property type="match status" value="1"/>
</dbReference>
<keyword evidence="4 9" id="KW-0732">Signal</keyword>
<dbReference type="InterPro" id="IPR004846">
    <property type="entry name" value="T2SS/T3SS_dom"/>
</dbReference>
<dbReference type="PANTHER" id="PTHR30604:SF1">
    <property type="entry name" value="DNA UTILIZATION PROTEIN HOFQ"/>
    <property type="match status" value="1"/>
</dbReference>
<comment type="caution">
    <text evidence="11">The sequence shown here is derived from an EMBL/GenBank/DDBJ whole genome shotgun (WGS) entry which is preliminary data.</text>
</comment>
<evidence type="ECO:0000256" key="9">
    <source>
        <dbReference type="SAM" id="SignalP"/>
    </source>
</evidence>
<proteinExistence type="inferred from homology"/>
<dbReference type="GO" id="GO:0009279">
    <property type="term" value="C:cell outer membrane"/>
    <property type="evidence" value="ECO:0007669"/>
    <property type="project" value="UniProtKB-SubCell"/>
</dbReference>
<evidence type="ECO:0000259" key="10">
    <source>
        <dbReference type="SMART" id="SM00965"/>
    </source>
</evidence>
<reference evidence="11 12" key="1">
    <citation type="submission" date="2019-05" db="EMBL/GenBank/DDBJ databases">
        <title>Colwellia ponticola sp. nov., isolated from seawater.</title>
        <authorList>
            <person name="Yoon J.-H."/>
        </authorList>
    </citation>
    <scope>NUCLEOTIDE SEQUENCE [LARGE SCALE GENOMIC DNA]</scope>
    <source>
        <strain evidence="11 12">OISW-25</strain>
    </source>
</reference>
<dbReference type="Gene3D" id="2.60.40.3470">
    <property type="match status" value="1"/>
</dbReference>
<sequence length="712" mass="77669">MLINQTKNYKSVTDIKKHGLISLLLLLTILSLLSLSPSVNAANEEASAKTNALIGISYNTMQSDQIVLIFSFAEELASMPMVNTSMTPAFVEVTFEANAFVKEQKQTLVNHAGVKDINIDASTGNVVALISLEKLGVFDVALHSAKEFSITFNYGKSAEIVETLAPAGNDFINYIESIDFRLNADNEAQVLVYLTDNMLAADVNDKLGKLTVEFHNTEIIEDLLYKLDVTDFGTLVTTIETFKEGRNARLVIDTEGDFIFNQAQEENLFILTVKKKPKKVPSYIGDSDDFTGRSISLSFQDIPVRTVLQIIADYNEFNLIISDTVTGNITLRLDGVPWDQALSIILKVKGLDKRMQGNILMVAPADELAAREAQTLQARQQVEELAPLYSEYVQINYAKAAEFSELIKNEDTSILSARGSVSVDERTNTLLIRDTAKSIEDIKRMVSILDIAVRQVVIEARMVTVKDNMNEELGIRWGVTNTNGEFATSGSIEGAGSATGSRPYNESDAGVGVVPTVGDGLNVNLPVTGAAGTIAFQIARLANGTILDLELSALEKENKGEIIASPRITTANQKEAYIEQGVEIPYQEAASSGATATQFKKAVLSLTVTPHITPDNKIILDLVVTQDTISDISSGLAPAIDTQRIGTQVLVNNGETIVLGGIYQQAIISTVSKVPILGDIPYFGWLFRNSSQLNEKKELLIFVTPRIVTEHF</sequence>
<keyword evidence="5" id="KW-0653">Protein transport</keyword>
<protein>
    <submittedName>
        <fullName evidence="11">Type IV pilus secretin PilQ family protein</fullName>
    </submittedName>
</protein>
<dbReference type="EMBL" id="SZVP01000012">
    <property type="protein sequence ID" value="TMM43938.1"/>
    <property type="molecule type" value="Genomic_DNA"/>
</dbReference>
<organism evidence="11 12">
    <name type="scientific">Colwellia ponticola</name>
    <dbReference type="NCBI Taxonomy" id="2304625"/>
    <lineage>
        <taxon>Bacteria</taxon>
        <taxon>Pseudomonadati</taxon>
        <taxon>Pseudomonadota</taxon>
        <taxon>Gammaproteobacteria</taxon>
        <taxon>Alteromonadales</taxon>
        <taxon>Colwelliaceae</taxon>
        <taxon>Colwellia</taxon>
    </lineage>
</organism>
<evidence type="ECO:0000256" key="3">
    <source>
        <dbReference type="ARBA" id="ARBA00022448"/>
    </source>
</evidence>
<dbReference type="InterPro" id="IPR005644">
    <property type="entry name" value="NolW-like"/>
</dbReference>
<keyword evidence="3 8" id="KW-0813">Transport</keyword>
<evidence type="ECO:0000256" key="7">
    <source>
        <dbReference type="ARBA" id="ARBA00023237"/>
    </source>
</evidence>